<dbReference type="InterPro" id="IPR011024">
    <property type="entry name" value="G_crystallin-like"/>
</dbReference>
<proteinExistence type="predicted"/>
<dbReference type="AlphaFoldDB" id="A0A918E8M8"/>
<dbReference type="EMBL" id="BMNK01000017">
    <property type="protein sequence ID" value="GGP15069.1"/>
    <property type="molecule type" value="Genomic_DNA"/>
</dbReference>
<dbReference type="Proteomes" id="UP000660745">
    <property type="component" value="Unassembled WGS sequence"/>
</dbReference>
<reference evidence="1" key="2">
    <citation type="submission" date="2020-09" db="EMBL/GenBank/DDBJ databases">
        <authorList>
            <person name="Sun Q."/>
            <person name="Zhou Y."/>
        </authorList>
    </citation>
    <scope>NUCLEOTIDE SEQUENCE</scope>
    <source>
        <strain evidence="1">CGMCC 4.7430</strain>
    </source>
</reference>
<dbReference type="SUPFAM" id="SSF49695">
    <property type="entry name" value="gamma-Crystallin-like"/>
    <property type="match status" value="1"/>
</dbReference>
<reference evidence="1" key="1">
    <citation type="journal article" date="2014" name="Int. J. Syst. Evol. Microbiol.">
        <title>Complete genome sequence of Corynebacterium casei LMG S-19264T (=DSM 44701T), isolated from a smear-ripened cheese.</title>
        <authorList>
            <consortium name="US DOE Joint Genome Institute (JGI-PGF)"/>
            <person name="Walter F."/>
            <person name="Albersmeier A."/>
            <person name="Kalinowski J."/>
            <person name="Ruckert C."/>
        </authorList>
    </citation>
    <scope>NUCLEOTIDE SEQUENCE</scope>
    <source>
        <strain evidence="1">CGMCC 4.7430</strain>
    </source>
</reference>
<evidence type="ECO:0000313" key="1">
    <source>
        <dbReference type="EMBL" id="GGP15069.1"/>
    </source>
</evidence>
<dbReference type="RefSeq" id="WP_189143328.1">
    <property type="nucleotide sequence ID" value="NZ_BMNK01000017.1"/>
</dbReference>
<sequence>MSHDQISVETRRGVEKLLQFSGQVGGLTEDDVLAVLRESGITSLESLVRHALAVPPAPQPEPLDSLRLLAPGVEPGLAAANGQSVPLKHRSPGVAVIVDGVEYDPADITRFDGQVLTFVVDGSPDRILAYTDDRPLLAAVWAAGLLGRLSTAAGPRDDSLAADTRPRTFGEVQMFEHHFFAGDWFWLPANYGWPDLTRIRHGAWPGSDWNDTISSVARTDCLMGYFEHINFGGIKLIVPAGFELADLGTWGWNDRISSVANYGVVRSGR</sequence>
<comment type="caution">
    <text evidence="1">The sequence shown here is derived from an EMBL/GenBank/DDBJ whole genome shotgun (WGS) entry which is preliminary data.</text>
</comment>
<dbReference type="Gene3D" id="2.60.20.10">
    <property type="entry name" value="Crystallins"/>
    <property type="match status" value="1"/>
</dbReference>
<evidence type="ECO:0000313" key="2">
    <source>
        <dbReference type="Proteomes" id="UP000660745"/>
    </source>
</evidence>
<organism evidence="1 2">
    <name type="scientific">Nonomuraea glycinis</name>
    <dbReference type="NCBI Taxonomy" id="2047744"/>
    <lineage>
        <taxon>Bacteria</taxon>
        <taxon>Bacillati</taxon>
        <taxon>Actinomycetota</taxon>
        <taxon>Actinomycetes</taxon>
        <taxon>Streptosporangiales</taxon>
        <taxon>Streptosporangiaceae</taxon>
        <taxon>Nonomuraea</taxon>
    </lineage>
</organism>
<gene>
    <name evidence="1" type="ORF">GCM10012278_73350</name>
</gene>
<keyword evidence="2" id="KW-1185">Reference proteome</keyword>
<accession>A0A918E8M8</accession>
<name>A0A918E8M8_9ACTN</name>
<protein>
    <submittedName>
        <fullName evidence="1">Uncharacterized protein</fullName>
    </submittedName>
</protein>